<gene>
    <name evidence="1" type="ORF">ASPGLDRAFT_375295</name>
</gene>
<dbReference type="AlphaFoldDB" id="A0A1L9VJD1"/>
<dbReference type="EMBL" id="KV878898">
    <property type="protein sequence ID" value="OJJ84029.1"/>
    <property type="molecule type" value="Genomic_DNA"/>
</dbReference>
<name>A0A1L9VJD1_ASPGL</name>
<organism evidence="1 2">
    <name type="scientific">Aspergillus glaucus CBS 516.65</name>
    <dbReference type="NCBI Taxonomy" id="1160497"/>
    <lineage>
        <taxon>Eukaryota</taxon>
        <taxon>Fungi</taxon>
        <taxon>Dikarya</taxon>
        <taxon>Ascomycota</taxon>
        <taxon>Pezizomycotina</taxon>
        <taxon>Eurotiomycetes</taxon>
        <taxon>Eurotiomycetidae</taxon>
        <taxon>Eurotiales</taxon>
        <taxon>Aspergillaceae</taxon>
        <taxon>Aspergillus</taxon>
        <taxon>Aspergillus subgen. Aspergillus</taxon>
    </lineage>
</organism>
<dbReference type="Proteomes" id="UP000184300">
    <property type="component" value="Unassembled WGS sequence"/>
</dbReference>
<dbReference type="OrthoDB" id="4369634at2759"/>
<proteinExistence type="predicted"/>
<accession>A0A1L9VJD1</accession>
<reference evidence="2" key="1">
    <citation type="journal article" date="2017" name="Genome Biol.">
        <title>Comparative genomics reveals high biological diversity and specific adaptations in the industrially and medically important fungal genus Aspergillus.</title>
        <authorList>
            <person name="de Vries R.P."/>
            <person name="Riley R."/>
            <person name="Wiebenga A."/>
            <person name="Aguilar-Osorio G."/>
            <person name="Amillis S."/>
            <person name="Uchima C.A."/>
            <person name="Anderluh G."/>
            <person name="Asadollahi M."/>
            <person name="Askin M."/>
            <person name="Barry K."/>
            <person name="Battaglia E."/>
            <person name="Bayram O."/>
            <person name="Benocci T."/>
            <person name="Braus-Stromeyer S.A."/>
            <person name="Caldana C."/>
            <person name="Canovas D."/>
            <person name="Cerqueira G.C."/>
            <person name="Chen F."/>
            <person name="Chen W."/>
            <person name="Choi C."/>
            <person name="Clum A."/>
            <person name="Dos Santos R.A."/>
            <person name="Damasio A.R."/>
            <person name="Diallinas G."/>
            <person name="Emri T."/>
            <person name="Fekete E."/>
            <person name="Flipphi M."/>
            <person name="Freyberg S."/>
            <person name="Gallo A."/>
            <person name="Gournas C."/>
            <person name="Habgood R."/>
            <person name="Hainaut M."/>
            <person name="Harispe M.L."/>
            <person name="Henrissat B."/>
            <person name="Hilden K.S."/>
            <person name="Hope R."/>
            <person name="Hossain A."/>
            <person name="Karabika E."/>
            <person name="Karaffa L."/>
            <person name="Karanyi Z."/>
            <person name="Krasevec N."/>
            <person name="Kuo A."/>
            <person name="Kusch H."/>
            <person name="LaButti K."/>
            <person name="Lagendijk E.L."/>
            <person name="Lapidus A."/>
            <person name="Levasseur A."/>
            <person name="Lindquist E."/>
            <person name="Lipzen A."/>
            <person name="Logrieco A.F."/>
            <person name="MacCabe A."/>
            <person name="Maekelae M.R."/>
            <person name="Malavazi I."/>
            <person name="Melin P."/>
            <person name="Meyer V."/>
            <person name="Mielnichuk N."/>
            <person name="Miskei M."/>
            <person name="Molnar A.P."/>
            <person name="Mule G."/>
            <person name="Ngan C.Y."/>
            <person name="Orejas M."/>
            <person name="Orosz E."/>
            <person name="Ouedraogo J.P."/>
            <person name="Overkamp K.M."/>
            <person name="Park H.-S."/>
            <person name="Perrone G."/>
            <person name="Piumi F."/>
            <person name="Punt P.J."/>
            <person name="Ram A.F."/>
            <person name="Ramon A."/>
            <person name="Rauscher S."/>
            <person name="Record E."/>
            <person name="Riano-Pachon D.M."/>
            <person name="Robert V."/>
            <person name="Roehrig J."/>
            <person name="Ruller R."/>
            <person name="Salamov A."/>
            <person name="Salih N.S."/>
            <person name="Samson R.A."/>
            <person name="Sandor E."/>
            <person name="Sanguinetti M."/>
            <person name="Schuetze T."/>
            <person name="Sepcic K."/>
            <person name="Shelest E."/>
            <person name="Sherlock G."/>
            <person name="Sophianopoulou V."/>
            <person name="Squina F.M."/>
            <person name="Sun H."/>
            <person name="Susca A."/>
            <person name="Todd R.B."/>
            <person name="Tsang A."/>
            <person name="Unkles S.E."/>
            <person name="van de Wiele N."/>
            <person name="van Rossen-Uffink D."/>
            <person name="Oliveira J.V."/>
            <person name="Vesth T.C."/>
            <person name="Visser J."/>
            <person name="Yu J.-H."/>
            <person name="Zhou M."/>
            <person name="Andersen M.R."/>
            <person name="Archer D.B."/>
            <person name="Baker S.E."/>
            <person name="Benoit I."/>
            <person name="Brakhage A.A."/>
            <person name="Braus G.H."/>
            <person name="Fischer R."/>
            <person name="Frisvad J.C."/>
            <person name="Goldman G.H."/>
            <person name="Houbraken J."/>
            <person name="Oakley B."/>
            <person name="Pocsi I."/>
            <person name="Scazzocchio C."/>
            <person name="Seiboth B."/>
            <person name="vanKuyk P.A."/>
            <person name="Wortman J."/>
            <person name="Dyer P.S."/>
            <person name="Grigoriev I.V."/>
        </authorList>
    </citation>
    <scope>NUCLEOTIDE SEQUENCE [LARGE SCALE GENOMIC DNA]</scope>
    <source>
        <strain evidence="2">CBS 516.65</strain>
    </source>
</reference>
<evidence type="ECO:0000313" key="1">
    <source>
        <dbReference type="EMBL" id="OJJ84029.1"/>
    </source>
</evidence>
<evidence type="ECO:0000313" key="2">
    <source>
        <dbReference type="Proteomes" id="UP000184300"/>
    </source>
</evidence>
<dbReference type="VEuPathDB" id="FungiDB:ASPGLDRAFT_375295"/>
<protein>
    <submittedName>
        <fullName evidence="1">Uncharacterized protein</fullName>
    </submittedName>
</protein>
<dbReference type="GeneID" id="34461097"/>
<dbReference type="RefSeq" id="XP_022400727.1">
    <property type="nucleotide sequence ID" value="XM_022544836.1"/>
</dbReference>
<keyword evidence="2" id="KW-1185">Reference proteome</keyword>
<sequence>MFGTFCREYHNCTNNLDTSIDKSNLRQHINSLLNQMTREGILTRGRWYERNWLGFRVVDHIVKSTIRDALDQGCHSWDHVLFHLSTLIVQTATCC</sequence>